<dbReference type="RefSeq" id="WP_200810234.1">
    <property type="nucleotide sequence ID" value="NZ_FWFG01000099.1"/>
</dbReference>
<keyword evidence="2" id="KW-1133">Transmembrane helix</keyword>
<keyword evidence="4" id="KW-1185">Reference proteome</keyword>
<reference evidence="3 4" key="1">
    <citation type="submission" date="2017-02" db="EMBL/GenBank/DDBJ databases">
        <authorList>
            <person name="Peterson S.W."/>
        </authorList>
    </citation>
    <scope>NUCLEOTIDE SEQUENCE [LARGE SCALE GENOMIC DNA]</scope>
    <source>
        <strain evidence="3 4">CIP104813</strain>
    </source>
</reference>
<sequence>MTKAFNPPPHWPEPPRPGWAPPSGWRPDRSWGEVPSGWRLWSGGSAAVPGPAPLAESEDVPASGVPVLRVRDEYPVSVVQPGALTRHEVDDDLHGFDPEPPRRERPRLRLALRITAALLGLLVTAATAYLFVRLVAFAREDLPAQSLAPTAVSAAPLVPTSAGAGGGDRPL</sequence>
<dbReference type="EMBL" id="FWFG01000099">
    <property type="protein sequence ID" value="SLM94582.1"/>
    <property type="molecule type" value="Genomic_DNA"/>
</dbReference>
<dbReference type="Proteomes" id="UP000195981">
    <property type="component" value="Unassembled WGS sequence"/>
</dbReference>
<gene>
    <name evidence="3" type="ORF">FM110_11575</name>
</gene>
<dbReference type="AlphaFoldDB" id="A0A1X6X605"/>
<keyword evidence="2" id="KW-0472">Membrane</keyword>
<organism evidence="3 4">
    <name type="scientific">Brachybacterium nesterenkovii</name>
    <dbReference type="NCBI Taxonomy" id="47847"/>
    <lineage>
        <taxon>Bacteria</taxon>
        <taxon>Bacillati</taxon>
        <taxon>Actinomycetota</taxon>
        <taxon>Actinomycetes</taxon>
        <taxon>Micrococcales</taxon>
        <taxon>Dermabacteraceae</taxon>
        <taxon>Brachybacterium</taxon>
    </lineage>
</organism>
<evidence type="ECO:0000313" key="3">
    <source>
        <dbReference type="EMBL" id="SLM94582.1"/>
    </source>
</evidence>
<feature type="region of interest" description="Disordered" evidence="1">
    <location>
        <begin position="1"/>
        <end position="30"/>
    </location>
</feature>
<evidence type="ECO:0000256" key="1">
    <source>
        <dbReference type="SAM" id="MobiDB-lite"/>
    </source>
</evidence>
<feature type="compositionally biased region" description="Pro residues" evidence="1">
    <location>
        <begin position="1"/>
        <end position="20"/>
    </location>
</feature>
<name>A0A1X6X605_9MICO</name>
<feature type="transmembrane region" description="Helical" evidence="2">
    <location>
        <begin position="110"/>
        <end position="132"/>
    </location>
</feature>
<protein>
    <submittedName>
        <fullName evidence="3">Uncharacterized protein</fullName>
    </submittedName>
</protein>
<evidence type="ECO:0000313" key="4">
    <source>
        <dbReference type="Proteomes" id="UP000195981"/>
    </source>
</evidence>
<accession>A0A1X6X605</accession>
<keyword evidence="2" id="KW-0812">Transmembrane</keyword>
<evidence type="ECO:0000256" key="2">
    <source>
        <dbReference type="SAM" id="Phobius"/>
    </source>
</evidence>
<proteinExistence type="predicted"/>